<dbReference type="AlphaFoldDB" id="A0A6N6MWD3"/>
<proteinExistence type="inferred from homology"/>
<dbReference type="GO" id="GO:0015420">
    <property type="term" value="F:ABC-type vitamin B12 transporter activity"/>
    <property type="evidence" value="ECO:0007669"/>
    <property type="project" value="UniProtKB-UniRule"/>
</dbReference>
<feature type="transmembrane region" description="Helical" evidence="9">
    <location>
        <begin position="66"/>
        <end position="84"/>
    </location>
</feature>
<comment type="subcellular location">
    <subcellularLocation>
        <location evidence="1 9">Cell membrane</location>
        <topology evidence="1 9">Multi-pass membrane protein</topology>
    </subcellularLocation>
</comment>
<dbReference type="Proteomes" id="UP000441523">
    <property type="component" value="Unassembled WGS sequence"/>
</dbReference>
<protein>
    <recommendedName>
        <fullName evidence="9">Cobalamin biosynthesis protein CobD</fullName>
    </recommendedName>
</protein>
<dbReference type="PANTHER" id="PTHR34308">
    <property type="entry name" value="COBALAMIN BIOSYNTHESIS PROTEIN CBIB"/>
    <property type="match status" value="1"/>
</dbReference>
<comment type="function">
    <text evidence="9">Converts cobyric acid to cobinamide by the addition of aminopropanol on the F carboxylic group.</text>
</comment>
<dbReference type="EMBL" id="VZZJ01000003">
    <property type="protein sequence ID" value="KAB1075271.1"/>
    <property type="molecule type" value="Genomic_DNA"/>
</dbReference>
<keyword evidence="7 9" id="KW-1133">Transmembrane helix</keyword>
<gene>
    <name evidence="9 10" type="primary">cobD</name>
    <name evidence="10" type="ORF">F6X51_05125</name>
</gene>
<comment type="similarity">
    <text evidence="3 9">Belongs to the CobD/CbiB family.</text>
</comment>
<feature type="transmembrane region" description="Helical" evidence="9">
    <location>
        <begin position="313"/>
        <end position="332"/>
    </location>
</feature>
<keyword evidence="8 9" id="KW-0472">Membrane</keyword>
<evidence type="ECO:0000256" key="1">
    <source>
        <dbReference type="ARBA" id="ARBA00004651"/>
    </source>
</evidence>
<keyword evidence="11" id="KW-1185">Reference proteome</keyword>
<comment type="caution">
    <text evidence="10">The sequence shown here is derived from an EMBL/GenBank/DDBJ whole genome shotgun (WGS) entry which is preliminary data.</text>
</comment>
<dbReference type="GO" id="GO:0009236">
    <property type="term" value="P:cobalamin biosynthetic process"/>
    <property type="evidence" value="ECO:0007669"/>
    <property type="project" value="UniProtKB-UniRule"/>
</dbReference>
<dbReference type="PANTHER" id="PTHR34308:SF1">
    <property type="entry name" value="COBALAMIN BIOSYNTHESIS PROTEIN CBIB"/>
    <property type="match status" value="1"/>
</dbReference>
<keyword evidence="5 9" id="KW-0169">Cobalamin biosynthesis</keyword>
<evidence type="ECO:0000256" key="3">
    <source>
        <dbReference type="ARBA" id="ARBA00006263"/>
    </source>
</evidence>
<dbReference type="NCBIfam" id="TIGR00380">
    <property type="entry name" value="cobal_cbiB"/>
    <property type="match status" value="1"/>
</dbReference>
<keyword evidence="6 9" id="KW-0812">Transmembrane</keyword>
<organism evidence="10 11">
    <name type="scientific">Methylobacterium planeticum</name>
    <dbReference type="NCBI Taxonomy" id="2615211"/>
    <lineage>
        <taxon>Bacteria</taxon>
        <taxon>Pseudomonadati</taxon>
        <taxon>Pseudomonadota</taxon>
        <taxon>Alphaproteobacteria</taxon>
        <taxon>Hyphomicrobiales</taxon>
        <taxon>Methylobacteriaceae</taxon>
        <taxon>Methylobacterium</taxon>
    </lineage>
</organism>
<comment type="pathway">
    <text evidence="2 9">Cofactor biosynthesis; adenosylcobalamin biosynthesis.</text>
</comment>
<dbReference type="UniPathway" id="UPA00148"/>
<evidence type="ECO:0000256" key="2">
    <source>
        <dbReference type="ARBA" id="ARBA00004953"/>
    </source>
</evidence>
<dbReference type="GO" id="GO:0005886">
    <property type="term" value="C:plasma membrane"/>
    <property type="evidence" value="ECO:0007669"/>
    <property type="project" value="UniProtKB-SubCell"/>
</dbReference>
<name>A0A6N6MWD3_9HYPH</name>
<keyword evidence="4 9" id="KW-1003">Cell membrane</keyword>
<evidence type="ECO:0000256" key="5">
    <source>
        <dbReference type="ARBA" id="ARBA00022573"/>
    </source>
</evidence>
<sequence>MSWTALFHPPDTLAALALALAIEAAAGYPDALYRAAGHPVTWIGRGIAALEAGLNRGGARARKRKGVLALGVLIAAVGGAALALTAAAGLAGPVAGLLLVGLMCAGLPAQRSLHDHVARVARDLRGGGLAGGRRAVAMIVGRDPETLDEAGICRAAIESLAENFSDGIVAPAFWIGLGGLPGGALYKGINTADSMIGHRTPRHEAFGWAAARLDDLVNLPASRLSAALIVAAAALHRGASARAAHRAVSRDAGRHRSPNAGWPEAAMAGALGLRLAGPRVYGGTRVADAWMGDGRAEAGPADVEGALALYRTACALLLGIAAALAGAGFLLAGA</sequence>
<dbReference type="HAMAP" id="MF_00024">
    <property type="entry name" value="CobD_CbiB"/>
    <property type="match status" value="1"/>
</dbReference>
<dbReference type="RefSeq" id="WP_150962141.1">
    <property type="nucleotide sequence ID" value="NZ_VZZJ01000003.1"/>
</dbReference>
<dbReference type="Pfam" id="PF03186">
    <property type="entry name" value="CobD_Cbib"/>
    <property type="match status" value="1"/>
</dbReference>
<reference evidence="10 11" key="1">
    <citation type="submission" date="2019-09" db="EMBL/GenBank/DDBJ databases">
        <title>YIM 132548 draft genome.</title>
        <authorList>
            <person name="Jiang L."/>
        </authorList>
    </citation>
    <scope>NUCLEOTIDE SEQUENCE [LARGE SCALE GENOMIC DNA]</scope>
    <source>
        <strain evidence="10 11">YIM 132548</strain>
    </source>
</reference>
<evidence type="ECO:0000313" key="11">
    <source>
        <dbReference type="Proteomes" id="UP000441523"/>
    </source>
</evidence>
<evidence type="ECO:0000313" key="10">
    <source>
        <dbReference type="EMBL" id="KAB1075271.1"/>
    </source>
</evidence>
<comment type="caution">
    <text evidence="9">Lacks conserved residue(s) required for the propagation of feature annotation.</text>
</comment>
<dbReference type="GO" id="GO:0048472">
    <property type="term" value="F:threonine-phosphate decarboxylase activity"/>
    <property type="evidence" value="ECO:0007669"/>
    <property type="project" value="InterPro"/>
</dbReference>
<evidence type="ECO:0000256" key="7">
    <source>
        <dbReference type="ARBA" id="ARBA00022989"/>
    </source>
</evidence>
<evidence type="ECO:0000256" key="4">
    <source>
        <dbReference type="ARBA" id="ARBA00022475"/>
    </source>
</evidence>
<evidence type="ECO:0000256" key="8">
    <source>
        <dbReference type="ARBA" id="ARBA00023136"/>
    </source>
</evidence>
<dbReference type="InterPro" id="IPR004485">
    <property type="entry name" value="Cobalamin_biosynth_CobD/CbiB"/>
</dbReference>
<evidence type="ECO:0000256" key="9">
    <source>
        <dbReference type="HAMAP-Rule" id="MF_00024"/>
    </source>
</evidence>
<evidence type="ECO:0000256" key="6">
    <source>
        <dbReference type="ARBA" id="ARBA00022692"/>
    </source>
</evidence>
<accession>A0A6N6MWD3</accession>